<dbReference type="Pfam" id="PF14223">
    <property type="entry name" value="Retrotran_gag_2"/>
    <property type="match status" value="1"/>
</dbReference>
<dbReference type="EMBL" id="KD187940">
    <property type="protein sequence ID" value="EMS53962.1"/>
    <property type="molecule type" value="Genomic_DNA"/>
</dbReference>
<reference evidence="8" key="1">
    <citation type="journal article" date="2013" name="Nature">
        <title>Draft genome of the wheat A-genome progenitor Triticum urartu.</title>
        <authorList>
            <person name="Ling H.Q."/>
            <person name="Zhao S."/>
            <person name="Liu D."/>
            <person name="Wang J."/>
            <person name="Sun H."/>
            <person name="Zhang C."/>
            <person name="Fan H."/>
            <person name="Li D."/>
            <person name="Dong L."/>
            <person name="Tao Y."/>
            <person name="Gao C."/>
            <person name="Wu H."/>
            <person name="Li Y."/>
            <person name="Cui Y."/>
            <person name="Guo X."/>
            <person name="Zheng S."/>
            <person name="Wang B."/>
            <person name="Yu K."/>
            <person name="Liang Q."/>
            <person name="Yang W."/>
            <person name="Lou X."/>
            <person name="Chen J."/>
            <person name="Feng M."/>
            <person name="Jian J."/>
            <person name="Zhang X."/>
            <person name="Luo G."/>
            <person name="Jiang Y."/>
            <person name="Liu J."/>
            <person name="Wang Z."/>
            <person name="Sha Y."/>
            <person name="Zhang B."/>
            <person name="Wu H."/>
            <person name="Tang D."/>
            <person name="Shen Q."/>
            <person name="Xue P."/>
            <person name="Zou S."/>
            <person name="Wang X."/>
            <person name="Liu X."/>
            <person name="Wang F."/>
            <person name="Yang Y."/>
            <person name="An X."/>
            <person name="Dong Z."/>
            <person name="Zhang K."/>
            <person name="Zhang X."/>
            <person name="Luo M.C."/>
            <person name="Dvorak J."/>
            <person name="Tong Y."/>
            <person name="Wang J."/>
            <person name="Yang H."/>
            <person name="Li Z."/>
            <person name="Wang D."/>
            <person name="Zhang A."/>
            <person name="Wang J."/>
        </authorList>
    </citation>
    <scope>NUCLEOTIDE SEQUENCE</scope>
</reference>
<dbReference type="SMART" id="SM00768">
    <property type="entry name" value="X8"/>
    <property type="match status" value="1"/>
</dbReference>
<evidence type="ECO:0000256" key="6">
    <source>
        <dbReference type="RuleBase" id="RU004335"/>
    </source>
</evidence>
<accession>M7Z201</accession>
<dbReference type="Gene3D" id="1.20.58.1040">
    <property type="match status" value="1"/>
</dbReference>
<sequence>MGMEQMGAHTLFTGMPKAGEPMYDDMDRKMFEIIHEGGEGGGCYEDGIIKVSDACPVFDGTDYPYCKNKMHMHLEAIDVDLWYVVKNGPKAGEGVIPADVKKFIQLDSTAKNIICGHLTRGQYGRVSALKTANLVWDWLSKVNEGVSTQRDLRISVLHNLFNRFKRNDNENVQLTFDHLTDITNELHALGTTEAVWSSRRRSKYIVHGVCLSAAYLGSFRCSSVSDERMSLVLVQMTAPESVRCHAVAWETLGHAFSIGDGERRKRGEMSASSVDDRGESLCKYIASICNLMPGIIYLFLLVNAQFIVFVDNLIKASLENVVLSFVPEIFALGYIAVGNEPFLTSYQGQFLSYVIPAMANIQQSLVKANLASYVKLVVPCNADAYEGAVPSQGVFRTELTQIMTQLAAYLSSNGAPFVVNIYPFLSLYQNSDFPEDYAFFEGSTHPLVDGSNVYYNAFDGNFDTLISALGKLGYGQLPIAIGEVGWPTQGAPSANLTAARAFNQGLINRIMSNKGTPLRPGVPPADVYLFGLLDEEQKSTLPGNFERHWGIFSFDGQAKYPLNLGLGNPVLKNAKEVPYLPSRWCVANPAQSLDNASTHLKLACDMADCTTLYYGGSCNGIGEKGNVSFAFNSYYQMQKQDAKSCDFDGHGLITFLDPSMGECRFLVGIDDSKSSAAASCGNCCGVFCGVSIFALWLFMYLRMMSSA</sequence>
<dbReference type="PROSITE" id="PS00587">
    <property type="entry name" value="GLYCOSYL_HYDROL_F17"/>
    <property type="match status" value="1"/>
</dbReference>
<dbReference type="SUPFAM" id="SSF51445">
    <property type="entry name" value="(Trans)glycosidases"/>
    <property type="match status" value="1"/>
</dbReference>
<keyword evidence="2" id="KW-0732">Signal</keyword>
<dbReference type="PANTHER" id="PTHR32227">
    <property type="entry name" value="GLUCAN ENDO-1,3-BETA-GLUCOSIDASE BG1-RELATED-RELATED"/>
    <property type="match status" value="1"/>
</dbReference>
<evidence type="ECO:0000256" key="4">
    <source>
        <dbReference type="ARBA" id="ARBA00023157"/>
    </source>
</evidence>
<dbReference type="AlphaFoldDB" id="M7Z201"/>
<keyword evidence="5 7" id="KW-0326">Glycosidase</keyword>
<evidence type="ECO:0000256" key="3">
    <source>
        <dbReference type="ARBA" id="ARBA00022801"/>
    </source>
</evidence>
<dbReference type="Gene3D" id="3.20.20.80">
    <property type="entry name" value="Glycosidases"/>
    <property type="match status" value="1"/>
</dbReference>
<dbReference type="GO" id="GO:0004553">
    <property type="term" value="F:hydrolase activity, hydrolyzing O-glycosyl compounds"/>
    <property type="evidence" value="ECO:0007669"/>
    <property type="project" value="InterPro"/>
</dbReference>
<name>M7Z201_TRIUA</name>
<protein>
    <submittedName>
        <fullName evidence="8">Glucan endo-1,3-beta-glucosidase 5</fullName>
    </submittedName>
</protein>
<organism evidence="8">
    <name type="scientific">Triticum urartu</name>
    <name type="common">Red wild einkorn</name>
    <name type="synonym">Crithodium urartu</name>
    <dbReference type="NCBI Taxonomy" id="4572"/>
    <lineage>
        <taxon>Eukaryota</taxon>
        <taxon>Viridiplantae</taxon>
        <taxon>Streptophyta</taxon>
        <taxon>Embryophyta</taxon>
        <taxon>Tracheophyta</taxon>
        <taxon>Spermatophyta</taxon>
        <taxon>Magnoliopsida</taxon>
        <taxon>Liliopsida</taxon>
        <taxon>Poales</taxon>
        <taxon>Poaceae</taxon>
        <taxon>BOP clade</taxon>
        <taxon>Pooideae</taxon>
        <taxon>Triticodae</taxon>
        <taxon>Triticeae</taxon>
        <taxon>Triticinae</taxon>
        <taxon>Triticum</taxon>
    </lineage>
</organism>
<dbReference type="Pfam" id="PF07983">
    <property type="entry name" value="X8"/>
    <property type="match status" value="1"/>
</dbReference>
<dbReference type="InterPro" id="IPR000490">
    <property type="entry name" value="Glyco_hydro_17"/>
</dbReference>
<dbReference type="InterPro" id="IPR017853">
    <property type="entry name" value="GH"/>
</dbReference>
<proteinExistence type="inferred from homology"/>
<gene>
    <name evidence="8" type="ORF">TRIUR3_25936</name>
</gene>
<dbReference type="eggNOG" id="ENOG502QPZ6">
    <property type="taxonomic scope" value="Eukaryota"/>
</dbReference>
<dbReference type="STRING" id="4572.M7Z201"/>
<evidence type="ECO:0000313" key="8">
    <source>
        <dbReference type="EMBL" id="EMS53962.1"/>
    </source>
</evidence>
<dbReference type="FunFam" id="1.20.58.1040:FF:000002">
    <property type="entry name" value="Glucan endo-1,3-beta-glucosidase 8"/>
    <property type="match status" value="1"/>
</dbReference>
<evidence type="ECO:0000256" key="5">
    <source>
        <dbReference type="ARBA" id="ARBA00023295"/>
    </source>
</evidence>
<dbReference type="Pfam" id="PF00332">
    <property type="entry name" value="Glyco_hydro_17"/>
    <property type="match status" value="1"/>
</dbReference>
<dbReference type="InterPro" id="IPR012946">
    <property type="entry name" value="X8"/>
</dbReference>
<dbReference type="GO" id="GO:0005975">
    <property type="term" value="P:carbohydrate metabolic process"/>
    <property type="evidence" value="ECO:0007669"/>
    <property type="project" value="InterPro"/>
</dbReference>
<comment type="similarity">
    <text evidence="1 6">Belongs to the glycosyl hydrolase 17 family.</text>
</comment>
<keyword evidence="3 7" id="KW-0378">Hydrolase</keyword>
<evidence type="ECO:0000256" key="7">
    <source>
        <dbReference type="RuleBase" id="RU004336"/>
    </source>
</evidence>
<keyword evidence="4" id="KW-1015">Disulfide bond</keyword>
<dbReference type="InterPro" id="IPR044965">
    <property type="entry name" value="Glyco_hydro_17_plant"/>
</dbReference>
<evidence type="ECO:0000256" key="2">
    <source>
        <dbReference type="ARBA" id="ARBA00022729"/>
    </source>
</evidence>
<evidence type="ECO:0000256" key="1">
    <source>
        <dbReference type="ARBA" id="ARBA00008773"/>
    </source>
</evidence>